<evidence type="ECO:0000313" key="4">
    <source>
        <dbReference type="Proteomes" id="UP001152622"/>
    </source>
</evidence>
<feature type="coiled-coil region" evidence="1">
    <location>
        <begin position="302"/>
        <end position="364"/>
    </location>
</feature>
<feature type="region of interest" description="Disordered" evidence="2">
    <location>
        <begin position="116"/>
        <end position="169"/>
    </location>
</feature>
<evidence type="ECO:0000256" key="1">
    <source>
        <dbReference type="SAM" id="Coils"/>
    </source>
</evidence>
<evidence type="ECO:0000256" key="2">
    <source>
        <dbReference type="SAM" id="MobiDB-lite"/>
    </source>
</evidence>
<feature type="compositionally biased region" description="Basic and acidic residues" evidence="2">
    <location>
        <begin position="42"/>
        <end position="53"/>
    </location>
</feature>
<dbReference type="Proteomes" id="UP001152622">
    <property type="component" value="Chromosome 20"/>
</dbReference>
<evidence type="ECO:0000313" key="3">
    <source>
        <dbReference type="EMBL" id="KAJ8335718.1"/>
    </source>
</evidence>
<keyword evidence="4" id="KW-1185">Reference proteome</keyword>
<comment type="caution">
    <text evidence="3">The sequence shown here is derived from an EMBL/GenBank/DDBJ whole genome shotgun (WGS) entry which is preliminary data.</text>
</comment>
<accession>A0A9Q1EBF6</accession>
<feature type="region of interest" description="Disordered" evidence="2">
    <location>
        <begin position="181"/>
        <end position="204"/>
    </location>
</feature>
<dbReference type="OrthoDB" id="8961932at2759"/>
<feature type="compositionally biased region" description="Polar residues" evidence="2">
    <location>
        <begin position="181"/>
        <end position="198"/>
    </location>
</feature>
<proteinExistence type="predicted"/>
<dbReference type="AlphaFoldDB" id="A0A9Q1EBF6"/>
<reference evidence="3" key="1">
    <citation type="journal article" date="2023" name="Science">
        <title>Genome structures resolve the early diversification of teleost fishes.</title>
        <authorList>
            <person name="Parey E."/>
            <person name="Louis A."/>
            <person name="Montfort J."/>
            <person name="Bouchez O."/>
            <person name="Roques C."/>
            <person name="Iampietro C."/>
            <person name="Lluch J."/>
            <person name="Castinel A."/>
            <person name="Donnadieu C."/>
            <person name="Desvignes T."/>
            <person name="Floi Bucao C."/>
            <person name="Jouanno E."/>
            <person name="Wen M."/>
            <person name="Mejri S."/>
            <person name="Dirks R."/>
            <person name="Jansen H."/>
            <person name="Henkel C."/>
            <person name="Chen W.J."/>
            <person name="Zahm M."/>
            <person name="Cabau C."/>
            <person name="Klopp C."/>
            <person name="Thompson A.W."/>
            <person name="Robinson-Rechavi M."/>
            <person name="Braasch I."/>
            <person name="Lecointre G."/>
            <person name="Bobe J."/>
            <person name="Postlethwait J.H."/>
            <person name="Berthelot C."/>
            <person name="Roest Crollius H."/>
            <person name="Guiguen Y."/>
        </authorList>
    </citation>
    <scope>NUCLEOTIDE SEQUENCE</scope>
    <source>
        <strain evidence="3">WJC10195</strain>
    </source>
</reference>
<protein>
    <submittedName>
        <fullName evidence="3">Uncharacterized protein</fullName>
    </submittedName>
</protein>
<keyword evidence="1" id="KW-0175">Coiled coil</keyword>
<dbReference type="EMBL" id="JAINUF010000020">
    <property type="protein sequence ID" value="KAJ8335718.1"/>
    <property type="molecule type" value="Genomic_DNA"/>
</dbReference>
<gene>
    <name evidence="3" type="ORF">SKAU_G00390600</name>
</gene>
<feature type="region of interest" description="Disordered" evidence="2">
    <location>
        <begin position="17"/>
        <end position="53"/>
    </location>
</feature>
<organism evidence="3 4">
    <name type="scientific">Synaphobranchus kaupii</name>
    <name type="common">Kaup's arrowtooth eel</name>
    <dbReference type="NCBI Taxonomy" id="118154"/>
    <lineage>
        <taxon>Eukaryota</taxon>
        <taxon>Metazoa</taxon>
        <taxon>Chordata</taxon>
        <taxon>Craniata</taxon>
        <taxon>Vertebrata</taxon>
        <taxon>Euteleostomi</taxon>
        <taxon>Actinopterygii</taxon>
        <taxon>Neopterygii</taxon>
        <taxon>Teleostei</taxon>
        <taxon>Anguilliformes</taxon>
        <taxon>Synaphobranchidae</taxon>
        <taxon>Synaphobranchus</taxon>
    </lineage>
</organism>
<feature type="compositionally biased region" description="Basic and acidic residues" evidence="2">
    <location>
        <begin position="116"/>
        <end position="126"/>
    </location>
</feature>
<sequence>MLFVQFDFLQTFEGSPQDKMRSLVTPDSQADELKRVSPQGPEEEKDKDRERDAQLDSLKYEISELRVENQSLQTLFMNSENGDRLLKESFSQTAIIRLQGELQDLQRLPLKDSHRESPHFEVKSLHESQPGPEGSFISLRPDSRRSSSSSASTTQCRAEKQHLSGLSTPEDCMSVRSFASRLSGQRQSDQWSSSQTLAQGREISPLQTHISEAQVLIREMDTCVKDSFRTRLQEDWLIRAVIESLAQQNQAIGQELDVQTSRVSEMEDLLAEAYKQKAVVVSESQTAMEELQDFIRGRDKLLKELSEDYTLLKEEKGRLQSLFCDDGHGSAILKKPFHRSQPQINKMQGELQDLQRQQRTSSQTMLHLGLKAHEERAPVPEDSASVTLDLNECSPFLAGKLDEQHQNTVVQTGPAAAEGATHLRNEYKTKKFKV</sequence>
<name>A0A9Q1EBF6_SYNKA</name>